<dbReference type="AlphaFoldDB" id="A0A9J5YWI7"/>
<protein>
    <submittedName>
        <fullName evidence="1">Uncharacterized protein</fullName>
    </submittedName>
</protein>
<dbReference type="EMBL" id="JACXVP010000005">
    <property type="protein sequence ID" value="KAG5604127.1"/>
    <property type="molecule type" value="Genomic_DNA"/>
</dbReference>
<dbReference type="Proteomes" id="UP000824120">
    <property type="component" value="Chromosome 5"/>
</dbReference>
<evidence type="ECO:0000313" key="2">
    <source>
        <dbReference type="Proteomes" id="UP000824120"/>
    </source>
</evidence>
<gene>
    <name evidence="1" type="ORF">H5410_025619</name>
</gene>
<evidence type="ECO:0000313" key="1">
    <source>
        <dbReference type="EMBL" id="KAG5604127.1"/>
    </source>
</evidence>
<accession>A0A9J5YWI7</accession>
<sequence length="94" mass="10991">MSVSKSRHQLISSPDFVNTHLILNTHHRVQFPGINGNFNFSSHCSHISSHFISFFCRSISRFPFSISFYFCFLTLQHHKSTQTLPLSRLFLLLY</sequence>
<organism evidence="1 2">
    <name type="scientific">Solanum commersonii</name>
    <name type="common">Commerson's wild potato</name>
    <name type="synonym">Commerson's nightshade</name>
    <dbReference type="NCBI Taxonomy" id="4109"/>
    <lineage>
        <taxon>Eukaryota</taxon>
        <taxon>Viridiplantae</taxon>
        <taxon>Streptophyta</taxon>
        <taxon>Embryophyta</taxon>
        <taxon>Tracheophyta</taxon>
        <taxon>Spermatophyta</taxon>
        <taxon>Magnoliopsida</taxon>
        <taxon>eudicotyledons</taxon>
        <taxon>Gunneridae</taxon>
        <taxon>Pentapetalae</taxon>
        <taxon>asterids</taxon>
        <taxon>lamiids</taxon>
        <taxon>Solanales</taxon>
        <taxon>Solanaceae</taxon>
        <taxon>Solanoideae</taxon>
        <taxon>Solaneae</taxon>
        <taxon>Solanum</taxon>
    </lineage>
</organism>
<name>A0A9J5YWI7_SOLCO</name>
<keyword evidence="2" id="KW-1185">Reference proteome</keyword>
<reference evidence="1 2" key="1">
    <citation type="submission" date="2020-09" db="EMBL/GenBank/DDBJ databases">
        <title>De no assembly of potato wild relative species, Solanum commersonii.</title>
        <authorList>
            <person name="Cho K."/>
        </authorList>
    </citation>
    <scope>NUCLEOTIDE SEQUENCE [LARGE SCALE GENOMIC DNA]</scope>
    <source>
        <strain evidence="1">LZ3.2</strain>
        <tissue evidence="1">Leaf</tissue>
    </source>
</reference>
<comment type="caution">
    <text evidence="1">The sequence shown here is derived from an EMBL/GenBank/DDBJ whole genome shotgun (WGS) entry which is preliminary data.</text>
</comment>
<proteinExistence type="predicted"/>